<dbReference type="AlphaFoldDB" id="A0A2I0SLX2"/>
<reference evidence="2 3" key="1">
    <citation type="submission" date="2017-12" db="EMBL/GenBank/DDBJ databases">
        <title>Streptomyces populusis sp. nov., a novel endophytic actinobacterium isolated from stems of Populus adenopoda Maxim.</title>
        <authorList>
            <person name="Wang Z."/>
        </authorList>
    </citation>
    <scope>NUCLEOTIDE SEQUENCE [LARGE SCALE GENOMIC DNA]</scope>
    <source>
        <strain evidence="2 3">A249</strain>
    </source>
</reference>
<dbReference type="Proteomes" id="UP000236178">
    <property type="component" value="Unassembled WGS sequence"/>
</dbReference>
<gene>
    <name evidence="2" type="ORF">CW362_21685</name>
</gene>
<feature type="region of interest" description="Disordered" evidence="1">
    <location>
        <begin position="65"/>
        <end position="97"/>
    </location>
</feature>
<name>A0A2I0SLX2_9ACTN</name>
<dbReference type="OrthoDB" id="4244783at2"/>
<evidence type="ECO:0000313" key="3">
    <source>
        <dbReference type="Proteomes" id="UP000236178"/>
    </source>
</evidence>
<proteinExistence type="predicted"/>
<feature type="compositionally biased region" description="Basic and acidic residues" evidence="1">
    <location>
        <begin position="67"/>
        <end position="79"/>
    </location>
</feature>
<protein>
    <submittedName>
        <fullName evidence="2">Uncharacterized protein</fullName>
    </submittedName>
</protein>
<sequence>MVPPDVVVIGNHAWVTPDNSPRTGTATYGPTAYVGDAGAAADDLAVGNALQTRWLASPEHLAAPIAHADHFREADRTGRDSPPAPPEDPRWRGGAGLSRSSLRHALTPLMCAGAFGVGRGAFPCVVPTIAPPAVTL</sequence>
<comment type="caution">
    <text evidence="2">The sequence shown here is derived from an EMBL/GenBank/DDBJ whole genome shotgun (WGS) entry which is preliminary data.</text>
</comment>
<organism evidence="2 3">
    <name type="scientific">Streptomyces populi</name>
    <dbReference type="NCBI Taxonomy" id="2058924"/>
    <lineage>
        <taxon>Bacteria</taxon>
        <taxon>Bacillati</taxon>
        <taxon>Actinomycetota</taxon>
        <taxon>Actinomycetes</taxon>
        <taxon>Kitasatosporales</taxon>
        <taxon>Streptomycetaceae</taxon>
        <taxon>Streptomyces</taxon>
    </lineage>
</organism>
<evidence type="ECO:0000256" key="1">
    <source>
        <dbReference type="SAM" id="MobiDB-lite"/>
    </source>
</evidence>
<dbReference type="EMBL" id="PJOS01000042">
    <property type="protein sequence ID" value="PKT70890.1"/>
    <property type="molecule type" value="Genomic_DNA"/>
</dbReference>
<accession>A0A2I0SLX2</accession>
<keyword evidence="3" id="KW-1185">Reference proteome</keyword>
<evidence type="ECO:0000313" key="2">
    <source>
        <dbReference type="EMBL" id="PKT70890.1"/>
    </source>
</evidence>